<reference evidence="1 2" key="1">
    <citation type="submission" date="2019-03" db="EMBL/GenBank/DDBJ databases">
        <title>Genomic Encyclopedia of Type Strains, Phase IV (KMG-IV): sequencing the most valuable type-strain genomes for metagenomic binning, comparative biology and taxonomic classification.</title>
        <authorList>
            <person name="Goeker M."/>
        </authorList>
    </citation>
    <scope>NUCLEOTIDE SEQUENCE [LARGE SCALE GENOMIC DNA]</scope>
    <source>
        <strain evidence="1 2">DSM 100433</strain>
    </source>
</reference>
<comment type="caution">
    <text evidence="1">The sequence shown here is derived from an EMBL/GenBank/DDBJ whole genome shotgun (WGS) entry which is preliminary data.</text>
</comment>
<dbReference type="AlphaFoldDB" id="A0A9X8UHV8"/>
<dbReference type="EMBL" id="SLUK01000013">
    <property type="protein sequence ID" value="TCL41557.1"/>
    <property type="molecule type" value="Genomic_DNA"/>
</dbReference>
<dbReference type="GO" id="GO:0004721">
    <property type="term" value="F:phosphoprotein phosphatase activity"/>
    <property type="evidence" value="ECO:0007669"/>
    <property type="project" value="InterPro"/>
</dbReference>
<keyword evidence="2" id="KW-1185">Reference proteome</keyword>
<protein>
    <submittedName>
        <fullName evidence="1">Protein tyrosine/serine phosphatase</fullName>
    </submittedName>
</protein>
<organism evidence="1 2">
    <name type="scientific">Harryflintia acetispora</name>
    <dbReference type="NCBI Taxonomy" id="1849041"/>
    <lineage>
        <taxon>Bacteria</taxon>
        <taxon>Bacillati</taxon>
        <taxon>Bacillota</taxon>
        <taxon>Clostridia</taxon>
        <taxon>Eubacteriales</taxon>
        <taxon>Oscillospiraceae</taxon>
        <taxon>Harryflintia</taxon>
    </lineage>
</organism>
<proteinExistence type="predicted"/>
<dbReference type="RefSeq" id="WP_165873225.1">
    <property type="nucleotide sequence ID" value="NZ_SLUK01000013.1"/>
</dbReference>
<accession>A0A9X8UHV8</accession>
<dbReference type="InterPro" id="IPR029021">
    <property type="entry name" value="Prot-tyrosine_phosphatase-like"/>
</dbReference>
<dbReference type="InterPro" id="IPR026893">
    <property type="entry name" value="Tyr/Ser_Pase_IphP-type"/>
</dbReference>
<dbReference type="Pfam" id="PF13350">
    <property type="entry name" value="Y_phosphatase3"/>
    <property type="match status" value="1"/>
</dbReference>
<evidence type="ECO:0000313" key="2">
    <source>
        <dbReference type="Proteomes" id="UP000294682"/>
    </source>
</evidence>
<dbReference type="SUPFAM" id="SSF52799">
    <property type="entry name" value="(Phosphotyrosine protein) phosphatases II"/>
    <property type="match status" value="1"/>
</dbReference>
<evidence type="ECO:0000313" key="1">
    <source>
        <dbReference type="EMBL" id="TCL41557.1"/>
    </source>
</evidence>
<dbReference type="Proteomes" id="UP000294682">
    <property type="component" value="Unassembled WGS sequence"/>
</dbReference>
<gene>
    <name evidence="1" type="ORF">EDD78_11330</name>
</gene>
<name>A0A9X8UHV8_9FIRM</name>
<dbReference type="Gene3D" id="3.90.190.10">
    <property type="entry name" value="Protein tyrosine phosphatase superfamily"/>
    <property type="match status" value="1"/>
</dbReference>
<sequence length="252" mass="27440">MPNLKRIPLQGAHNFRDLGGYPTADGRCTRWGLLYRSDALCALSRADWALLLHRGLKTVIDLRSLPETQSAPLSPPEGVLALHFPLMRELDGVLPGPGTGEKRMLDSMLLDYGKMLFDSLPCCAEVLRAIAGRLDAGSVAFMCSAGKDRTGIIAAVLLYLCGVPREDIVADYMVSSTYNADGFNQKLSSIPQSIRALIPDPAILQSCLASQPETILKLLGELDQRDFRTLLEGAGFSLEQQELLKTALTEPI</sequence>